<protein>
    <submittedName>
        <fullName evidence="1">Uncharacterized protein</fullName>
    </submittedName>
</protein>
<feature type="non-terminal residue" evidence="1">
    <location>
        <position position="1"/>
    </location>
</feature>
<name>A0AAN5I367_9BILA</name>
<dbReference type="AlphaFoldDB" id="A0AAN5I367"/>
<evidence type="ECO:0000313" key="1">
    <source>
        <dbReference type="EMBL" id="GMR49291.1"/>
    </source>
</evidence>
<keyword evidence="2" id="KW-1185">Reference proteome</keyword>
<accession>A0AAN5I367</accession>
<proteinExistence type="predicted"/>
<gene>
    <name evidence="1" type="ORF">PMAYCL1PPCAC_19486</name>
</gene>
<comment type="caution">
    <text evidence="1">The sequence shown here is derived from an EMBL/GenBank/DDBJ whole genome shotgun (WGS) entry which is preliminary data.</text>
</comment>
<dbReference type="Proteomes" id="UP001328107">
    <property type="component" value="Unassembled WGS sequence"/>
</dbReference>
<organism evidence="1 2">
    <name type="scientific">Pristionchus mayeri</name>
    <dbReference type="NCBI Taxonomy" id="1317129"/>
    <lineage>
        <taxon>Eukaryota</taxon>
        <taxon>Metazoa</taxon>
        <taxon>Ecdysozoa</taxon>
        <taxon>Nematoda</taxon>
        <taxon>Chromadorea</taxon>
        <taxon>Rhabditida</taxon>
        <taxon>Rhabditina</taxon>
        <taxon>Diplogasteromorpha</taxon>
        <taxon>Diplogasteroidea</taxon>
        <taxon>Neodiplogasteridae</taxon>
        <taxon>Pristionchus</taxon>
    </lineage>
</organism>
<dbReference type="EMBL" id="BTRK01000004">
    <property type="protein sequence ID" value="GMR49291.1"/>
    <property type="molecule type" value="Genomic_DNA"/>
</dbReference>
<feature type="non-terminal residue" evidence="1">
    <location>
        <position position="75"/>
    </location>
</feature>
<evidence type="ECO:0000313" key="2">
    <source>
        <dbReference type="Proteomes" id="UP001328107"/>
    </source>
</evidence>
<reference evidence="2" key="1">
    <citation type="submission" date="2022-10" db="EMBL/GenBank/DDBJ databases">
        <title>Genome assembly of Pristionchus species.</title>
        <authorList>
            <person name="Yoshida K."/>
            <person name="Sommer R.J."/>
        </authorList>
    </citation>
    <scope>NUCLEOTIDE SEQUENCE [LARGE SCALE GENOMIC DNA]</scope>
    <source>
        <strain evidence="2">RS5460</strain>
    </source>
</reference>
<sequence length="75" mass="8747">ADLSLSEQPFSFMISKTRKDLVEVFNRAIAMTSNVYPRLMTRYISPYGVYSNQIQNMEAPQLKLSNFESVWQFFA</sequence>